<keyword evidence="1" id="KW-1133">Transmembrane helix</keyword>
<gene>
    <name evidence="2" type="ORF">SAMN04488696_1620</name>
</gene>
<feature type="transmembrane region" description="Helical" evidence="1">
    <location>
        <begin position="80"/>
        <end position="99"/>
    </location>
</feature>
<feature type="transmembrane region" description="Helical" evidence="1">
    <location>
        <begin position="40"/>
        <end position="60"/>
    </location>
</feature>
<feature type="transmembrane region" description="Helical" evidence="1">
    <location>
        <begin position="157"/>
        <end position="181"/>
    </location>
</feature>
<dbReference type="InterPro" id="IPR007404">
    <property type="entry name" value="YdjM-like"/>
</dbReference>
<feature type="transmembrane region" description="Helical" evidence="1">
    <location>
        <begin position="6"/>
        <end position="28"/>
    </location>
</feature>
<sequence length="194" mass="21693">MPYPAVHLTFFIFCISLVGIFAIAGSGFRREMGLKDAKHLGLLFVVGSIGSVFPDVPAVWNYLLHGNLRHTTIGTMPTHSLFFGLVAFVLALFLGYIIYRNISRATSLGIFAEAAFLSHLLLDDIADGGLTYLYPVYNEPLSIFVFMNVNLSGVDFFYYNFACFLSVFFIFAVMFMALLALKDLGFGFRYEPIE</sequence>
<organism evidence="2 3">
    <name type="scientific">Methanolobus profundi</name>
    <dbReference type="NCBI Taxonomy" id="487685"/>
    <lineage>
        <taxon>Archaea</taxon>
        <taxon>Methanobacteriati</taxon>
        <taxon>Methanobacteriota</taxon>
        <taxon>Stenosarchaea group</taxon>
        <taxon>Methanomicrobia</taxon>
        <taxon>Methanosarcinales</taxon>
        <taxon>Methanosarcinaceae</taxon>
        <taxon>Methanolobus</taxon>
    </lineage>
</organism>
<reference evidence="3" key="1">
    <citation type="submission" date="2016-10" db="EMBL/GenBank/DDBJ databases">
        <authorList>
            <person name="Varghese N."/>
            <person name="Submissions S."/>
        </authorList>
    </citation>
    <scope>NUCLEOTIDE SEQUENCE [LARGE SCALE GENOMIC DNA]</scope>
    <source>
        <strain evidence="3">Mob M</strain>
    </source>
</reference>
<proteinExistence type="predicted"/>
<dbReference type="Pfam" id="PF04307">
    <property type="entry name" value="YdjM"/>
    <property type="match status" value="1"/>
</dbReference>
<keyword evidence="1" id="KW-0472">Membrane</keyword>
<accession>A0A1I4RWR5</accession>
<name>A0A1I4RWR5_9EURY</name>
<keyword evidence="1" id="KW-0812">Transmembrane</keyword>
<dbReference type="Proteomes" id="UP000198535">
    <property type="component" value="Unassembled WGS sequence"/>
</dbReference>
<protein>
    <submittedName>
        <fullName evidence="2">Inner membrane protein</fullName>
    </submittedName>
</protein>
<evidence type="ECO:0000256" key="1">
    <source>
        <dbReference type="SAM" id="Phobius"/>
    </source>
</evidence>
<evidence type="ECO:0000313" key="2">
    <source>
        <dbReference type="EMBL" id="SFM56464.1"/>
    </source>
</evidence>
<dbReference type="OrthoDB" id="137329at2157"/>
<dbReference type="AlphaFoldDB" id="A0A1I4RWR5"/>
<keyword evidence="3" id="KW-1185">Reference proteome</keyword>
<dbReference type="STRING" id="487685.SAMN04488696_1620"/>
<dbReference type="RefSeq" id="WP_091935869.1">
    <property type="nucleotide sequence ID" value="NZ_FOUJ01000003.1"/>
</dbReference>
<dbReference type="EMBL" id="FOUJ01000003">
    <property type="protein sequence ID" value="SFM56464.1"/>
    <property type="molecule type" value="Genomic_DNA"/>
</dbReference>
<evidence type="ECO:0000313" key="3">
    <source>
        <dbReference type="Proteomes" id="UP000198535"/>
    </source>
</evidence>